<gene>
    <name evidence="2" type="ORF">TRITD_4Bv1G184750</name>
</gene>
<proteinExistence type="predicted"/>
<dbReference type="Proteomes" id="UP000324705">
    <property type="component" value="Chromosome 4B"/>
</dbReference>
<evidence type="ECO:0000313" key="3">
    <source>
        <dbReference type="Proteomes" id="UP000324705"/>
    </source>
</evidence>
<sequence length="67" mass="7519">MMQYLDFSQASTSKKWTASNSKRQPGQGFDAPRNSMEFSMEAPHNYGVFQEDVPVSSTIPSLFILSI</sequence>
<accession>A0A9R0TAN1</accession>
<protein>
    <submittedName>
        <fullName evidence="2">Uncharacterized protein</fullName>
    </submittedName>
</protein>
<evidence type="ECO:0000313" key="2">
    <source>
        <dbReference type="EMBL" id="VAI10217.1"/>
    </source>
</evidence>
<feature type="region of interest" description="Disordered" evidence="1">
    <location>
        <begin position="1"/>
        <end position="35"/>
    </location>
</feature>
<dbReference type="EMBL" id="LT934118">
    <property type="protein sequence ID" value="VAI10217.1"/>
    <property type="molecule type" value="Genomic_DNA"/>
</dbReference>
<organism evidence="2 3">
    <name type="scientific">Triticum turgidum subsp. durum</name>
    <name type="common">Durum wheat</name>
    <name type="synonym">Triticum durum</name>
    <dbReference type="NCBI Taxonomy" id="4567"/>
    <lineage>
        <taxon>Eukaryota</taxon>
        <taxon>Viridiplantae</taxon>
        <taxon>Streptophyta</taxon>
        <taxon>Embryophyta</taxon>
        <taxon>Tracheophyta</taxon>
        <taxon>Spermatophyta</taxon>
        <taxon>Magnoliopsida</taxon>
        <taxon>Liliopsida</taxon>
        <taxon>Poales</taxon>
        <taxon>Poaceae</taxon>
        <taxon>BOP clade</taxon>
        <taxon>Pooideae</taxon>
        <taxon>Triticodae</taxon>
        <taxon>Triticeae</taxon>
        <taxon>Triticinae</taxon>
        <taxon>Triticum</taxon>
    </lineage>
</organism>
<dbReference type="PANTHER" id="PTHR40836">
    <property type="entry name" value="RB1-INDUCIBLE COILED-COIL PROTEIN"/>
    <property type="match status" value="1"/>
</dbReference>
<evidence type="ECO:0000256" key="1">
    <source>
        <dbReference type="SAM" id="MobiDB-lite"/>
    </source>
</evidence>
<dbReference type="AlphaFoldDB" id="A0A9R0TAN1"/>
<dbReference type="PANTHER" id="PTHR40836:SF4">
    <property type="entry name" value="RB1-INDUCIBLE COILED-COIL PROTEIN"/>
    <property type="match status" value="1"/>
</dbReference>
<feature type="compositionally biased region" description="Polar residues" evidence="1">
    <location>
        <begin position="1"/>
        <end position="24"/>
    </location>
</feature>
<dbReference type="Gramene" id="TRITD4Bv1G184750.5">
    <property type="protein sequence ID" value="TRITD4Bv1G184750.5"/>
    <property type="gene ID" value="TRITD4Bv1G184750"/>
</dbReference>
<reference evidence="2 3" key="1">
    <citation type="submission" date="2017-09" db="EMBL/GenBank/DDBJ databases">
        <authorList>
            <consortium name="International Durum Wheat Genome Sequencing Consortium (IDWGSC)"/>
            <person name="Milanesi L."/>
        </authorList>
    </citation>
    <scope>NUCLEOTIDE SEQUENCE [LARGE SCALE GENOMIC DNA]</scope>
    <source>
        <strain evidence="3">cv. Svevo</strain>
    </source>
</reference>
<name>A0A9R0TAN1_TRITD</name>
<keyword evidence="3" id="KW-1185">Reference proteome</keyword>